<organism evidence="7 8">
    <name type="scientific">Pedobacter fastidiosus</name>
    <dbReference type="NCBI Taxonomy" id="2765361"/>
    <lineage>
        <taxon>Bacteria</taxon>
        <taxon>Pseudomonadati</taxon>
        <taxon>Bacteroidota</taxon>
        <taxon>Sphingobacteriia</taxon>
        <taxon>Sphingobacteriales</taxon>
        <taxon>Sphingobacteriaceae</taxon>
        <taxon>Pedobacter</taxon>
    </lineage>
</organism>
<dbReference type="Pfam" id="PF06271">
    <property type="entry name" value="RDD"/>
    <property type="match status" value="1"/>
</dbReference>
<evidence type="ECO:0000256" key="2">
    <source>
        <dbReference type="ARBA" id="ARBA00022692"/>
    </source>
</evidence>
<evidence type="ECO:0000256" key="1">
    <source>
        <dbReference type="ARBA" id="ARBA00004141"/>
    </source>
</evidence>
<proteinExistence type="predicted"/>
<dbReference type="InterPro" id="IPR010432">
    <property type="entry name" value="RDD"/>
</dbReference>
<dbReference type="RefSeq" id="WP_187069645.1">
    <property type="nucleotide sequence ID" value="NZ_JACRYL010000001.1"/>
</dbReference>
<evidence type="ECO:0000256" key="5">
    <source>
        <dbReference type="SAM" id="Phobius"/>
    </source>
</evidence>
<keyword evidence="3 5" id="KW-1133">Transmembrane helix</keyword>
<name>A0ABR7KN54_9SPHI</name>
<reference evidence="7 8" key="1">
    <citation type="submission" date="2020-08" db="EMBL/GenBank/DDBJ databases">
        <authorList>
            <person name="Sun Q."/>
            <person name="Inoue M."/>
        </authorList>
    </citation>
    <scope>NUCLEOTIDE SEQUENCE [LARGE SCALE GENOMIC DNA]</scope>
    <source>
        <strain evidence="7 8">CCM 8938</strain>
    </source>
</reference>
<keyword evidence="4 5" id="KW-0472">Membrane</keyword>
<sequence length="129" mass="15130">MEEKYPNLVQRFQSTFIDTIMLIIFMIIFSNILNRFQNVPDWVRITLFVSIFIAYEPLLMTFGCTIGNYVKGIRVRKYSDSSRRINIFQAVLRYPLKIGLGWISFLTINTNDERRAIHDLVSGSVMIKL</sequence>
<evidence type="ECO:0000259" key="6">
    <source>
        <dbReference type="Pfam" id="PF06271"/>
    </source>
</evidence>
<dbReference type="EMBL" id="JACRYL010000001">
    <property type="protein sequence ID" value="MBC6109163.1"/>
    <property type="molecule type" value="Genomic_DNA"/>
</dbReference>
<evidence type="ECO:0000256" key="4">
    <source>
        <dbReference type="ARBA" id="ARBA00023136"/>
    </source>
</evidence>
<protein>
    <submittedName>
        <fullName evidence="7">RDD family protein</fullName>
    </submittedName>
</protein>
<feature type="domain" description="RDD" evidence="6">
    <location>
        <begin position="5"/>
        <end position="122"/>
    </location>
</feature>
<comment type="caution">
    <text evidence="7">The sequence shown here is derived from an EMBL/GenBank/DDBJ whole genome shotgun (WGS) entry which is preliminary data.</text>
</comment>
<accession>A0ABR7KN54</accession>
<evidence type="ECO:0000313" key="7">
    <source>
        <dbReference type="EMBL" id="MBC6109163.1"/>
    </source>
</evidence>
<feature type="transmembrane region" description="Helical" evidence="5">
    <location>
        <begin position="12"/>
        <end position="33"/>
    </location>
</feature>
<evidence type="ECO:0000313" key="8">
    <source>
        <dbReference type="Proteomes" id="UP000652755"/>
    </source>
</evidence>
<dbReference type="Proteomes" id="UP000652755">
    <property type="component" value="Unassembled WGS sequence"/>
</dbReference>
<evidence type="ECO:0000256" key="3">
    <source>
        <dbReference type="ARBA" id="ARBA00022989"/>
    </source>
</evidence>
<keyword evidence="2 5" id="KW-0812">Transmembrane</keyword>
<keyword evidence="8" id="KW-1185">Reference proteome</keyword>
<comment type="subcellular location">
    <subcellularLocation>
        <location evidence="1">Membrane</location>
        <topology evidence="1">Multi-pass membrane protein</topology>
    </subcellularLocation>
</comment>
<feature type="transmembrane region" description="Helical" evidence="5">
    <location>
        <begin position="45"/>
        <end position="70"/>
    </location>
</feature>
<gene>
    <name evidence="7" type="ORF">H7U22_01890</name>
</gene>